<feature type="region of interest" description="Disordered" evidence="1">
    <location>
        <begin position="14"/>
        <end position="48"/>
    </location>
</feature>
<sequence>MITNSYYKTIKDPDRVVKSKGPGSLADLAGSPGSGDPGTSTRAERTAGGLAVSGIYRESGESLKTLPGFPETNSKPGLSSSGFSINKPDPLEGCHGAGGGSWSGPSGSLAGVILDSVAKRSESWFAGLEKDCPAGIITGSCANGHRFAKEVYCGREWCPVCSGQWEKGKAMLPTHARRFARWYPKAQQIDTMGYWTFTIPQSLRAKFRTKKALGELGKAIVKLLRSYGYSRGLRRWHYFGDRSQDWHPHLNCLVDGGFMSRRELRSIRHAYSRLLGVKLAIADYHYLASPGEKVHALTYVTRATFLDWTWDADMARELKGFRNQLWWGSKEWSREPVWSLDDLQGEQPAAMSDTDTMAVASLENGECPRCGLPIDWERFLPANVLPELGGRHIGAGYWELPWVRPPPYRLD</sequence>
<feature type="non-terminal residue" evidence="2">
    <location>
        <position position="411"/>
    </location>
</feature>
<evidence type="ECO:0000313" key="2">
    <source>
        <dbReference type="EMBL" id="GAI72661.1"/>
    </source>
</evidence>
<name>X1S0F5_9ZZZZ</name>
<evidence type="ECO:0000256" key="1">
    <source>
        <dbReference type="SAM" id="MobiDB-lite"/>
    </source>
</evidence>
<evidence type="ECO:0008006" key="3">
    <source>
        <dbReference type="Google" id="ProtNLM"/>
    </source>
</evidence>
<feature type="compositionally biased region" description="Polar residues" evidence="1">
    <location>
        <begin position="71"/>
        <end position="82"/>
    </location>
</feature>
<proteinExistence type="predicted"/>
<dbReference type="AlphaFoldDB" id="X1S0F5"/>
<reference evidence="2" key="1">
    <citation type="journal article" date="2014" name="Front. Microbiol.">
        <title>High frequency of phylogenetically diverse reductive dehalogenase-homologous genes in deep subseafloor sedimentary metagenomes.</title>
        <authorList>
            <person name="Kawai M."/>
            <person name="Futagami T."/>
            <person name="Toyoda A."/>
            <person name="Takaki Y."/>
            <person name="Nishi S."/>
            <person name="Hori S."/>
            <person name="Arai W."/>
            <person name="Tsubouchi T."/>
            <person name="Morono Y."/>
            <person name="Uchiyama I."/>
            <person name="Ito T."/>
            <person name="Fujiyama A."/>
            <person name="Inagaki F."/>
            <person name="Takami H."/>
        </authorList>
    </citation>
    <scope>NUCLEOTIDE SEQUENCE</scope>
    <source>
        <strain evidence="2">Expedition CK06-06</strain>
    </source>
</reference>
<dbReference type="EMBL" id="BARW01001282">
    <property type="protein sequence ID" value="GAI72661.1"/>
    <property type="molecule type" value="Genomic_DNA"/>
</dbReference>
<feature type="region of interest" description="Disordered" evidence="1">
    <location>
        <begin position="62"/>
        <end position="82"/>
    </location>
</feature>
<accession>X1S0F5</accession>
<organism evidence="2">
    <name type="scientific">marine sediment metagenome</name>
    <dbReference type="NCBI Taxonomy" id="412755"/>
    <lineage>
        <taxon>unclassified sequences</taxon>
        <taxon>metagenomes</taxon>
        <taxon>ecological metagenomes</taxon>
    </lineage>
</organism>
<protein>
    <recommendedName>
        <fullName evidence="3">Replication protein</fullName>
    </recommendedName>
</protein>
<comment type="caution">
    <text evidence="2">The sequence shown here is derived from an EMBL/GenBank/DDBJ whole genome shotgun (WGS) entry which is preliminary data.</text>
</comment>
<gene>
    <name evidence="2" type="ORF">S12H4_04245</name>
</gene>